<feature type="domain" description="Coiled-coil" evidence="4">
    <location>
        <begin position="43"/>
        <end position="160"/>
    </location>
</feature>
<organism evidence="5">
    <name type="scientific">Darwinula stevensoni</name>
    <dbReference type="NCBI Taxonomy" id="69355"/>
    <lineage>
        <taxon>Eukaryota</taxon>
        <taxon>Metazoa</taxon>
        <taxon>Ecdysozoa</taxon>
        <taxon>Arthropoda</taxon>
        <taxon>Crustacea</taxon>
        <taxon>Oligostraca</taxon>
        <taxon>Ostracoda</taxon>
        <taxon>Podocopa</taxon>
        <taxon>Podocopida</taxon>
        <taxon>Darwinulocopina</taxon>
        <taxon>Darwinuloidea</taxon>
        <taxon>Darwinulidae</taxon>
        <taxon>Darwinula</taxon>
    </lineage>
</organism>
<evidence type="ECO:0000259" key="4">
    <source>
        <dbReference type="Pfam" id="PF15295"/>
    </source>
</evidence>
<feature type="region of interest" description="Disordered" evidence="3">
    <location>
        <begin position="301"/>
        <end position="321"/>
    </location>
</feature>
<feature type="compositionally biased region" description="Basic and acidic residues" evidence="3">
    <location>
        <begin position="275"/>
        <end position="287"/>
    </location>
</feature>
<feature type="coiled-coil region" evidence="2">
    <location>
        <begin position="147"/>
        <end position="174"/>
    </location>
</feature>
<reference evidence="5" key="1">
    <citation type="submission" date="2020-11" db="EMBL/GenBank/DDBJ databases">
        <authorList>
            <person name="Tran Van P."/>
        </authorList>
    </citation>
    <scope>NUCLEOTIDE SEQUENCE</scope>
</reference>
<dbReference type="PANTHER" id="PTHR22115:SF4">
    <property type="entry name" value="COILED-COIL DOMAIN-CONTAINING PROTEIN"/>
    <property type="match status" value="1"/>
</dbReference>
<gene>
    <name evidence="5" type="ORF">DSTB1V02_LOCUS955</name>
</gene>
<evidence type="ECO:0000256" key="1">
    <source>
        <dbReference type="ARBA" id="ARBA00023054"/>
    </source>
</evidence>
<dbReference type="PANTHER" id="PTHR22115">
    <property type="entry name" value="C3ORF6 PROTEIN-RELATED"/>
    <property type="match status" value="1"/>
</dbReference>
<name>A0A7R9A2U1_9CRUS</name>
<keyword evidence="1 2" id="KW-0175">Coiled coil</keyword>
<evidence type="ECO:0000313" key="6">
    <source>
        <dbReference type="Proteomes" id="UP000677054"/>
    </source>
</evidence>
<dbReference type="Proteomes" id="UP000677054">
    <property type="component" value="Unassembled WGS sequence"/>
</dbReference>
<evidence type="ECO:0000256" key="2">
    <source>
        <dbReference type="SAM" id="Coils"/>
    </source>
</evidence>
<dbReference type="EMBL" id="LR899595">
    <property type="protein sequence ID" value="CAD7240953.1"/>
    <property type="molecule type" value="Genomic_DNA"/>
</dbReference>
<dbReference type="Pfam" id="PF15295">
    <property type="entry name" value="CCDC50_N"/>
    <property type="match status" value="1"/>
</dbReference>
<dbReference type="InterPro" id="IPR029311">
    <property type="entry name" value="CCDC50_N"/>
</dbReference>
<dbReference type="OrthoDB" id="6380105at2759"/>
<feature type="compositionally biased region" description="Basic and acidic residues" evidence="3">
    <location>
        <begin position="442"/>
        <end position="451"/>
    </location>
</feature>
<dbReference type="EMBL" id="CAJPEV010000078">
    <property type="protein sequence ID" value="CAG0880195.1"/>
    <property type="molecule type" value="Genomic_DNA"/>
</dbReference>
<sequence>MLKVMASKGKDTGRLCNIDSYPQRGAGISQRNALEASLPRAGLVNKVCREFLVLEDGALAYKLQNEEISQHYQGNKERNAVLRTDAPKAREEQKKEEEEAERIQCLYARMLQAQEEEDARLAAELQRQLLCEDREVMLGALSRDAQLAKALQHSDAEEEEEEELERRRKIYVNRPERRYYEEEDLDPFDGIVSVPEDEEDIEEGEYEDEEERARRIQELQDEALARRLQEEEEVEATGDRRLAMEQQDRELAKLLYREERAKLKRAKERTKQKKLREMKMKEEEGRKNMKTLEQVAASLESHLQERRGGTEEEEIEGSQVGECSDLGIPVLDHPLPSSRWAIIILPTLNPTKWHADLQAHHFLFHRDGERLGKEREHNVALVIDPTIHRGREQVSRSRSESGSESHNGSGGRAPGPLMAPIQGRHRRRSGESDKHKSKKTKEKKDSSCKQQ</sequence>
<accession>A0A7R9A2U1</accession>
<evidence type="ECO:0000313" key="5">
    <source>
        <dbReference type="EMBL" id="CAD7240953.1"/>
    </source>
</evidence>
<dbReference type="AlphaFoldDB" id="A0A7R9A2U1"/>
<evidence type="ECO:0000256" key="3">
    <source>
        <dbReference type="SAM" id="MobiDB-lite"/>
    </source>
</evidence>
<protein>
    <recommendedName>
        <fullName evidence="4">Coiled-coil domain-containing protein</fullName>
    </recommendedName>
</protein>
<feature type="region of interest" description="Disordered" evidence="3">
    <location>
        <begin position="266"/>
        <end position="287"/>
    </location>
</feature>
<feature type="region of interest" description="Disordered" evidence="3">
    <location>
        <begin position="382"/>
        <end position="451"/>
    </location>
</feature>
<feature type="compositionally biased region" description="Basic and acidic residues" evidence="3">
    <location>
        <begin position="386"/>
        <end position="403"/>
    </location>
</feature>
<dbReference type="InterPro" id="IPR039303">
    <property type="entry name" value="CCDC50"/>
</dbReference>
<proteinExistence type="predicted"/>
<keyword evidence="6" id="KW-1185">Reference proteome</keyword>